<organism evidence="2 3">
    <name type="scientific">Thioflexithrix psekupsensis</name>
    <dbReference type="NCBI Taxonomy" id="1570016"/>
    <lineage>
        <taxon>Bacteria</taxon>
        <taxon>Pseudomonadati</taxon>
        <taxon>Pseudomonadota</taxon>
        <taxon>Gammaproteobacteria</taxon>
        <taxon>Thiotrichales</taxon>
        <taxon>Thioflexithrix</taxon>
    </lineage>
</organism>
<dbReference type="Pfam" id="PF01497">
    <property type="entry name" value="Peripla_BP_2"/>
    <property type="match status" value="1"/>
</dbReference>
<feature type="domain" description="Fe/B12 periplasmic-binding" evidence="1">
    <location>
        <begin position="53"/>
        <end position="306"/>
    </location>
</feature>
<evidence type="ECO:0000313" key="2">
    <source>
        <dbReference type="EMBL" id="OUD12636.1"/>
    </source>
</evidence>
<dbReference type="InterPro" id="IPR002491">
    <property type="entry name" value="ABC_transptr_periplasmic_BD"/>
</dbReference>
<dbReference type="PANTHER" id="PTHR30535:SF34">
    <property type="entry name" value="MOLYBDATE-BINDING PROTEIN MOLA"/>
    <property type="match status" value="1"/>
</dbReference>
<proteinExistence type="predicted"/>
<dbReference type="PANTHER" id="PTHR30535">
    <property type="entry name" value="VITAMIN B12-BINDING PROTEIN"/>
    <property type="match status" value="1"/>
</dbReference>
<dbReference type="EMBL" id="MSLT01000023">
    <property type="protein sequence ID" value="OUD12636.1"/>
    <property type="molecule type" value="Genomic_DNA"/>
</dbReference>
<reference evidence="2 3" key="1">
    <citation type="submission" date="2016-12" db="EMBL/GenBank/DDBJ databases">
        <title>Thioflexothrix psekupsii D3 genome sequencing and assembly.</title>
        <authorList>
            <person name="Fomenkov A."/>
            <person name="Vincze T."/>
            <person name="Grabovich M."/>
            <person name="Anton B.P."/>
            <person name="Dubinina G."/>
            <person name="Orlova M."/>
            <person name="Belousova E."/>
            <person name="Roberts R.J."/>
        </authorList>
    </citation>
    <scope>NUCLEOTIDE SEQUENCE [LARGE SCALE GENOMIC DNA]</scope>
    <source>
        <strain evidence="2">D3</strain>
    </source>
</reference>
<keyword evidence="3" id="KW-1185">Reference proteome</keyword>
<evidence type="ECO:0000313" key="3">
    <source>
        <dbReference type="Proteomes" id="UP000194798"/>
    </source>
</evidence>
<gene>
    <name evidence="2" type="ORF">TPSD3_16295</name>
</gene>
<dbReference type="OrthoDB" id="9775594at2"/>
<accession>A0A251X5H0</accession>
<dbReference type="Gene3D" id="3.40.50.1980">
    <property type="entry name" value="Nitrogenase molybdenum iron protein domain"/>
    <property type="match status" value="2"/>
</dbReference>
<dbReference type="GO" id="GO:0071281">
    <property type="term" value="P:cellular response to iron ion"/>
    <property type="evidence" value="ECO:0007669"/>
    <property type="project" value="TreeGrafter"/>
</dbReference>
<name>A0A251X5H0_9GAMM</name>
<sequence>MKQNHLAEFYFYPMMLPLMILILSFRGGFAADFPRQIQDASGQIFTLSAAPQRIISQTLATDELLLHLVALERIIAVSELARDKKYSNIAHRRDLPPAIPSNPELILTLKPDLILVAHYSRAETVILLQKSGAFVFQFKQFSQIEDIENNIRLLGQLLAVETSAEQLILAMRQRLALIETKRPHHHSPLRVIIRDQSYIIGGDTLLDHLLTRLGAINIAREQGIIGYQSLSEEALLLWQPDVFIELTLTDNPDDLKQQIKQHAVFSHLSAIKNNRFYPLPSSQLSSVSHYIVNGFAQLAAALYSIPITDDMIFHDKP</sequence>
<dbReference type="PROSITE" id="PS50983">
    <property type="entry name" value="FE_B12_PBP"/>
    <property type="match status" value="1"/>
</dbReference>
<dbReference type="AlphaFoldDB" id="A0A251X5H0"/>
<dbReference type="InterPro" id="IPR050902">
    <property type="entry name" value="ABC_Transporter_SBP"/>
</dbReference>
<comment type="caution">
    <text evidence="2">The sequence shown here is derived from an EMBL/GenBank/DDBJ whole genome shotgun (WGS) entry which is preliminary data.</text>
</comment>
<dbReference type="SUPFAM" id="SSF53807">
    <property type="entry name" value="Helical backbone' metal receptor"/>
    <property type="match status" value="1"/>
</dbReference>
<dbReference type="Proteomes" id="UP000194798">
    <property type="component" value="Unassembled WGS sequence"/>
</dbReference>
<evidence type="ECO:0000259" key="1">
    <source>
        <dbReference type="PROSITE" id="PS50983"/>
    </source>
</evidence>
<protein>
    <recommendedName>
        <fullName evidence="1">Fe/B12 periplasmic-binding domain-containing protein</fullName>
    </recommendedName>
</protein>